<proteinExistence type="predicted"/>
<name>F9Y8F9_KETVW</name>
<dbReference type="HOGENOM" id="CLU_105898_0_0_5"/>
<evidence type="ECO:0000259" key="3">
    <source>
        <dbReference type="PROSITE" id="PS51186"/>
    </source>
</evidence>
<dbReference type="Pfam" id="PF00583">
    <property type="entry name" value="Acetyltransf_1"/>
    <property type="match status" value="1"/>
</dbReference>
<sequence length="203" mass="22557">MQKPRAAPDFQIIAGFPPDQRDRVAALYWQAFGRKLRPVLAPRAMAHRFLNIALRPDHAISAVRPDGRVLGVVGFCSADGALVYDHGLALLQTYGARSARWRVKVLRHLLRDEAPAPDAFQMDGLFVDPAARGFGIGSQLLQAFADEGRRRGYRIARLEVANTNARACQLYARHDYLAVQTAGIGGLRWLFGYRSTTTMELVL</sequence>
<dbReference type="InterPro" id="IPR000182">
    <property type="entry name" value="GNAT_dom"/>
</dbReference>
<dbReference type="RefSeq" id="WP_013383384.1">
    <property type="nucleotide sequence ID" value="NC_017384.1"/>
</dbReference>
<dbReference type="PROSITE" id="PS51186">
    <property type="entry name" value="GNAT"/>
    <property type="match status" value="1"/>
</dbReference>
<dbReference type="CDD" id="cd04301">
    <property type="entry name" value="NAT_SF"/>
    <property type="match status" value="1"/>
</dbReference>
<feature type="domain" description="N-acetyltransferase" evidence="3">
    <location>
        <begin position="11"/>
        <end position="203"/>
    </location>
</feature>
<keyword evidence="2" id="KW-0012">Acyltransferase</keyword>
<organism evidence="4 5">
    <name type="scientific">Ketogulonicigenium vulgare (strain WSH-001)</name>
    <dbReference type="NCBI Taxonomy" id="759362"/>
    <lineage>
        <taxon>Bacteria</taxon>
        <taxon>Pseudomonadati</taxon>
        <taxon>Pseudomonadota</taxon>
        <taxon>Alphaproteobacteria</taxon>
        <taxon>Rhodobacterales</taxon>
        <taxon>Roseobacteraceae</taxon>
        <taxon>Ketogulonicigenium</taxon>
    </lineage>
</organism>
<evidence type="ECO:0000256" key="2">
    <source>
        <dbReference type="ARBA" id="ARBA00023315"/>
    </source>
</evidence>
<dbReference type="Proteomes" id="UP000000692">
    <property type="component" value="Chromosome"/>
</dbReference>
<dbReference type="KEGG" id="kvl:KVU_0128"/>
<reference evidence="4 5" key="1">
    <citation type="journal article" date="2011" name="J. Bacteriol.">
        <title>Complete genome sequence of the industrial strain Ketogulonicigenium vulgare WSH-001.</title>
        <authorList>
            <person name="Liu L."/>
            <person name="Li Y."/>
            <person name="Zhang J."/>
            <person name="Zhou Z."/>
            <person name="Liu J."/>
            <person name="Li X."/>
            <person name="Zhou J."/>
            <person name="Du G."/>
            <person name="Wang L."/>
            <person name="Chen J."/>
        </authorList>
    </citation>
    <scope>NUCLEOTIDE SEQUENCE [LARGE SCALE GENOMIC DNA]</scope>
    <source>
        <strain evidence="4 5">WSH-001</strain>
    </source>
</reference>
<accession>F9Y8F9</accession>
<dbReference type="InterPro" id="IPR050680">
    <property type="entry name" value="YpeA/RimI_acetyltransf"/>
</dbReference>
<protein>
    <submittedName>
        <fullName evidence="4">Acetyltransferase, GNAT family protein</fullName>
    </submittedName>
</protein>
<dbReference type="PANTHER" id="PTHR43420">
    <property type="entry name" value="ACETYLTRANSFERASE"/>
    <property type="match status" value="1"/>
</dbReference>
<keyword evidence="5" id="KW-1185">Reference proteome</keyword>
<dbReference type="OrthoDB" id="273614at2"/>
<evidence type="ECO:0000256" key="1">
    <source>
        <dbReference type="ARBA" id="ARBA00022679"/>
    </source>
</evidence>
<dbReference type="Gene3D" id="3.40.630.30">
    <property type="match status" value="1"/>
</dbReference>
<gene>
    <name evidence="4" type="primary">mobC</name>
    <name evidence="4" type="ordered locus">KVU_0128</name>
</gene>
<evidence type="ECO:0000313" key="5">
    <source>
        <dbReference type="Proteomes" id="UP000000692"/>
    </source>
</evidence>
<dbReference type="InterPro" id="IPR016181">
    <property type="entry name" value="Acyl_CoA_acyltransferase"/>
</dbReference>
<dbReference type="PANTHER" id="PTHR43420:SF44">
    <property type="entry name" value="ACETYLTRANSFERASE YPEA"/>
    <property type="match status" value="1"/>
</dbReference>
<evidence type="ECO:0000313" key="4">
    <source>
        <dbReference type="EMBL" id="AEM39968.1"/>
    </source>
</evidence>
<dbReference type="EMBL" id="CP002018">
    <property type="protein sequence ID" value="AEM39968.1"/>
    <property type="molecule type" value="Genomic_DNA"/>
</dbReference>
<keyword evidence="1 4" id="KW-0808">Transferase</keyword>
<dbReference type="GO" id="GO:0016747">
    <property type="term" value="F:acyltransferase activity, transferring groups other than amino-acyl groups"/>
    <property type="evidence" value="ECO:0007669"/>
    <property type="project" value="InterPro"/>
</dbReference>
<dbReference type="eggNOG" id="COG0456">
    <property type="taxonomic scope" value="Bacteria"/>
</dbReference>
<dbReference type="AlphaFoldDB" id="F9Y8F9"/>
<dbReference type="SUPFAM" id="SSF55729">
    <property type="entry name" value="Acyl-CoA N-acyltransferases (Nat)"/>
    <property type="match status" value="1"/>
</dbReference>